<dbReference type="OrthoDB" id="72269at2759"/>
<evidence type="ECO:0000256" key="1">
    <source>
        <dbReference type="SAM" id="Phobius"/>
    </source>
</evidence>
<dbReference type="Proteomes" id="UP000799750">
    <property type="component" value="Unassembled WGS sequence"/>
</dbReference>
<feature type="transmembrane region" description="Helical" evidence="1">
    <location>
        <begin position="304"/>
        <end position="324"/>
    </location>
</feature>
<feature type="chain" id="PRO_5025677224" evidence="2">
    <location>
        <begin position="20"/>
        <end position="381"/>
    </location>
</feature>
<feature type="transmembrane region" description="Helical" evidence="1">
    <location>
        <begin position="198"/>
        <end position="221"/>
    </location>
</feature>
<protein>
    <submittedName>
        <fullName evidence="3">Uncharacterized protein</fullName>
    </submittedName>
</protein>
<sequence length="381" mass="40834">MSKVAFYTLSLLGTCGIWGRNVLDGSFALVFDAINSESTHIPGTKEQLLTSITGIRYPIDYQLGFLVLYFWESVDGSHPATSAVGIYFLGQYLSILTVVLTDSLRKGQVSGFGKAIAWFLLFQASAIGCSSGIWAALYTGSSPLVYKNLPFSSLQQASLTPPSSTVFLIPALTFGFIAPSIIMAIPSPSLVSNRFQQLAVVVWNVFPLVVLALHKTFSVLLPTKGFLKQTSPTSHLKAIRITNGCALATSFAVHIAVSSLSLATVLFPAVFAPGYAEELGPTSVFVPPIAISKSKTVGEGFRSFLLWDQVFGYSIMLVVALMQLETSVKAHGKTFSWVKTVPVALVGAVVAGPGSVSLAVSWVRDEILFEYGKDSAVAKKR</sequence>
<keyword evidence="1" id="KW-0812">Transmembrane</keyword>
<keyword evidence="1" id="KW-0472">Membrane</keyword>
<evidence type="ECO:0000313" key="4">
    <source>
        <dbReference type="Proteomes" id="UP000799750"/>
    </source>
</evidence>
<keyword evidence="2" id="KW-0732">Signal</keyword>
<feature type="transmembrane region" description="Helical" evidence="1">
    <location>
        <begin position="241"/>
        <end position="267"/>
    </location>
</feature>
<keyword evidence="4" id="KW-1185">Reference proteome</keyword>
<gene>
    <name evidence="3" type="ORF">BU16DRAFT_616165</name>
</gene>
<reference evidence="3" key="1">
    <citation type="journal article" date="2020" name="Stud. Mycol.">
        <title>101 Dothideomycetes genomes: a test case for predicting lifestyles and emergence of pathogens.</title>
        <authorList>
            <person name="Haridas S."/>
            <person name="Albert R."/>
            <person name="Binder M."/>
            <person name="Bloem J."/>
            <person name="Labutti K."/>
            <person name="Salamov A."/>
            <person name="Andreopoulos B."/>
            <person name="Baker S."/>
            <person name="Barry K."/>
            <person name="Bills G."/>
            <person name="Bluhm B."/>
            <person name="Cannon C."/>
            <person name="Castanera R."/>
            <person name="Culley D."/>
            <person name="Daum C."/>
            <person name="Ezra D."/>
            <person name="Gonzalez J."/>
            <person name="Henrissat B."/>
            <person name="Kuo A."/>
            <person name="Liang C."/>
            <person name="Lipzen A."/>
            <person name="Lutzoni F."/>
            <person name="Magnuson J."/>
            <person name="Mondo S."/>
            <person name="Nolan M."/>
            <person name="Ohm R."/>
            <person name="Pangilinan J."/>
            <person name="Park H.-J."/>
            <person name="Ramirez L."/>
            <person name="Alfaro M."/>
            <person name="Sun H."/>
            <person name="Tritt A."/>
            <person name="Yoshinaga Y."/>
            <person name="Zwiers L.-H."/>
            <person name="Turgeon B."/>
            <person name="Goodwin S."/>
            <person name="Spatafora J."/>
            <person name="Crous P."/>
            <person name="Grigoriev I."/>
        </authorList>
    </citation>
    <scope>NUCLEOTIDE SEQUENCE</scope>
    <source>
        <strain evidence="3">CBS 269.34</strain>
    </source>
</reference>
<dbReference type="AlphaFoldDB" id="A0A6A6QYL5"/>
<accession>A0A6A6QYL5</accession>
<feature type="transmembrane region" description="Helical" evidence="1">
    <location>
        <begin position="344"/>
        <end position="363"/>
    </location>
</feature>
<feature type="signal peptide" evidence="2">
    <location>
        <begin position="1"/>
        <end position="19"/>
    </location>
</feature>
<keyword evidence="1" id="KW-1133">Transmembrane helix</keyword>
<feature type="transmembrane region" description="Helical" evidence="1">
    <location>
        <begin position="167"/>
        <end position="186"/>
    </location>
</feature>
<evidence type="ECO:0000256" key="2">
    <source>
        <dbReference type="SAM" id="SignalP"/>
    </source>
</evidence>
<name>A0A6A6QYL5_9PEZI</name>
<feature type="transmembrane region" description="Helical" evidence="1">
    <location>
        <begin position="84"/>
        <end position="104"/>
    </location>
</feature>
<proteinExistence type="predicted"/>
<feature type="transmembrane region" description="Helical" evidence="1">
    <location>
        <begin position="116"/>
        <end position="137"/>
    </location>
</feature>
<evidence type="ECO:0000313" key="3">
    <source>
        <dbReference type="EMBL" id="KAF2497541.1"/>
    </source>
</evidence>
<organism evidence="3 4">
    <name type="scientific">Lophium mytilinum</name>
    <dbReference type="NCBI Taxonomy" id="390894"/>
    <lineage>
        <taxon>Eukaryota</taxon>
        <taxon>Fungi</taxon>
        <taxon>Dikarya</taxon>
        <taxon>Ascomycota</taxon>
        <taxon>Pezizomycotina</taxon>
        <taxon>Dothideomycetes</taxon>
        <taxon>Pleosporomycetidae</taxon>
        <taxon>Mytilinidiales</taxon>
        <taxon>Mytilinidiaceae</taxon>
        <taxon>Lophium</taxon>
    </lineage>
</organism>
<dbReference type="EMBL" id="MU004186">
    <property type="protein sequence ID" value="KAF2497541.1"/>
    <property type="molecule type" value="Genomic_DNA"/>
</dbReference>